<sequence length="166" mass="19716">MAIYFKPKFKNQTWNEIVEDYNHEFINGKVRGDTGLRFESKEQADNFFITQIQKKREFFCSLEKNGIAKDYHFVSSDQVFYSGTLEKIKNDMDMTIQRFGNNQAQSPVPKHLKNKDFNNTKNWISIIKELISQMFNKQKRANQSDVTSFYRQKLDNMPQLESPLYC</sequence>
<gene>
    <name evidence="1" type="ORF">E3983_03405</name>
</gene>
<evidence type="ECO:0000313" key="2">
    <source>
        <dbReference type="Proteomes" id="UP000295517"/>
    </source>
</evidence>
<dbReference type="EMBL" id="CP038254">
    <property type="protein sequence ID" value="QBR83492.1"/>
    <property type="molecule type" value="Genomic_DNA"/>
</dbReference>
<organism evidence="1 2">
    <name type="scientific">Legionella israelensis</name>
    <dbReference type="NCBI Taxonomy" id="454"/>
    <lineage>
        <taxon>Bacteria</taxon>
        <taxon>Pseudomonadati</taxon>
        <taxon>Pseudomonadota</taxon>
        <taxon>Gammaproteobacteria</taxon>
        <taxon>Legionellales</taxon>
        <taxon>Legionellaceae</taxon>
        <taxon>Legionella</taxon>
    </lineage>
</organism>
<accession>A0AAX1EEN4</accession>
<reference evidence="1 2" key="1">
    <citation type="submission" date="2019-03" db="EMBL/GenBank/DDBJ databases">
        <title>Diverse conjugative elements silence natural transformation in Legionella species.</title>
        <authorList>
            <person name="Durieux I."/>
            <person name="Ginevra C."/>
            <person name="Attaiech L."/>
            <person name="Picq K."/>
            <person name="Juan P.A."/>
            <person name="Jarraud S."/>
            <person name="Charpentier X."/>
        </authorList>
    </citation>
    <scope>NUCLEOTIDE SEQUENCE [LARGE SCALE GENOMIC DNA]</scope>
    <source>
        <strain evidence="1 2">HL-0427-4011</strain>
    </source>
</reference>
<dbReference type="AlphaFoldDB" id="A0AAX1EEN4"/>
<proteinExistence type="predicted"/>
<dbReference type="Proteomes" id="UP000295517">
    <property type="component" value="Chromosome"/>
</dbReference>
<name>A0AAX1EEN4_9GAMM</name>
<protein>
    <submittedName>
        <fullName evidence="1">Uncharacterized protein</fullName>
    </submittedName>
</protein>
<evidence type="ECO:0000313" key="1">
    <source>
        <dbReference type="EMBL" id="QBR83492.1"/>
    </source>
</evidence>
<dbReference type="RefSeq" id="WP_135059877.1">
    <property type="nucleotide sequence ID" value="NZ_CP038254.1"/>
</dbReference>